<dbReference type="PANTHER" id="PTHR45765">
    <property type="entry name" value="METHIONINE--TRNA LIGASE"/>
    <property type="match status" value="1"/>
</dbReference>
<keyword evidence="6 8" id="KW-0030">Aminoacyl-tRNA synthetase</keyword>
<feature type="domain" description="Methionyl/Leucyl tRNA synthetase" evidence="9">
    <location>
        <begin position="16"/>
        <end position="252"/>
    </location>
</feature>
<evidence type="ECO:0000256" key="3">
    <source>
        <dbReference type="ARBA" id="ARBA00022741"/>
    </source>
</evidence>
<gene>
    <name evidence="10" type="ORF">QE109_06555</name>
</gene>
<comment type="similarity">
    <text evidence="1">Belongs to the class-I aminoacyl-tRNA synthetase family. MetG type 1 subfamily.</text>
</comment>
<evidence type="ECO:0000256" key="2">
    <source>
        <dbReference type="ARBA" id="ARBA00022598"/>
    </source>
</evidence>
<dbReference type="Proteomes" id="UP001158045">
    <property type="component" value="Unassembled WGS sequence"/>
</dbReference>
<evidence type="ECO:0000256" key="6">
    <source>
        <dbReference type="ARBA" id="ARBA00023146"/>
    </source>
</evidence>
<evidence type="ECO:0000256" key="5">
    <source>
        <dbReference type="ARBA" id="ARBA00022917"/>
    </source>
</evidence>
<evidence type="ECO:0000256" key="7">
    <source>
        <dbReference type="ARBA" id="ARBA00047364"/>
    </source>
</evidence>
<dbReference type="InterPro" id="IPR009080">
    <property type="entry name" value="tRNAsynth_Ia_anticodon-bd"/>
</dbReference>
<keyword evidence="5 8" id="KW-0648">Protein biosynthesis</keyword>
<dbReference type="SUPFAM" id="SSF52374">
    <property type="entry name" value="Nucleotidylyl transferase"/>
    <property type="match status" value="1"/>
</dbReference>
<dbReference type="Gene3D" id="2.20.28.20">
    <property type="entry name" value="Methionyl-tRNA synthetase, Zn-domain"/>
    <property type="match status" value="1"/>
</dbReference>
<dbReference type="Gene3D" id="3.40.50.620">
    <property type="entry name" value="HUPs"/>
    <property type="match status" value="2"/>
</dbReference>
<dbReference type="InterPro" id="IPR014729">
    <property type="entry name" value="Rossmann-like_a/b/a_fold"/>
</dbReference>
<dbReference type="InterPro" id="IPR029038">
    <property type="entry name" value="MetRS_Zn"/>
</dbReference>
<sequence length="661" mass="76250">MYTPKRPRPEFPKRAVITAGMPYGNKPLHFGHIGGVFIHADTFTRFLKDRIGADNVIFVSGTDCYGSPILASYKKHIEESGEDISMEDYVYRFYNLQTNVLKSYDVQPSLYGASAFGESAKVHNKVSETLFNALYEQETLNVMSSPQFFDPIENVYLNGRQVVGKCPVDGCKSDKAYADECALGHQYMQDELIDPVSILSGEKPVLKDVNNWYFILDAYREHLNDMVTKMRKERHVRPNVINTIEEFLKTPVIYVKRKDHEELISKEIDLGANEIQDDGKKPSVTYVFEALENRDLARVKLDTEGIRYRTGKTLVPFRLSGNIDWGVPVPSREGLDDLTFWVWPESLWAPISFTITYLNSLNQPSSDWSKWWLDKDSKVYQFIGEDNIYFYGVAEMGMLMAYLGIRPDDGRSIEDVNFPQLVANCHLLFLDSKASSSSEVKPPMADELLNHYTKDQLRMHFLSLGLSKKSVSFSPKPFDPNCPEDAPDVVLKDGNLLTNVYNRLLRSCFYTAQKYFDSVVPKVEVREEIKDILHKAIYDYEHNMARQEFHLVIYTIDDVIRSVSKYWSKYMKQADDHDSDELRAQVVADAIYAAKSILTLLHPITPSTSEFVREYLNLNETLWSWEHIFDDVTAHMDTPETHKLKFIEPKFDFYKKDESQF</sequence>
<evidence type="ECO:0000256" key="4">
    <source>
        <dbReference type="ARBA" id="ARBA00022840"/>
    </source>
</evidence>
<organism evidence="10 11">
    <name type="scientific">Fusibacter bizertensis</name>
    <dbReference type="NCBI Taxonomy" id="1488331"/>
    <lineage>
        <taxon>Bacteria</taxon>
        <taxon>Bacillati</taxon>
        <taxon>Bacillota</taxon>
        <taxon>Clostridia</taxon>
        <taxon>Eubacteriales</taxon>
        <taxon>Eubacteriales Family XII. Incertae Sedis</taxon>
        <taxon>Fusibacter</taxon>
    </lineage>
</organism>
<dbReference type="GO" id="GO:0016874">
    <property type="term" value="F:ligase activity"/>
    <property type="evidence" value="ECO:0007669"/>
    <property type="project" value="UniProtKB-KW"/>
</dbReference>
<dbReference type="Pfam" id="PF09334">
    <property type="entry name" value="tRNA-synt_1g"/>
    <property type="match status" value="2"/>
</dbReference>
<evidence type="ECO:0000313" key="10">
    <source>
        <dbReference type="EMBL" id="MDH8677800.1"/>
    </source>
</evidence>
<dbReference type="PANTHER" id="PTHR45765:SF1">
    <property type="entry name" value="METHIONINE--TRNA LIGASE, CYTOPLASMIC"/>
    <property type="match status" value="1"/>
</dbReference>
<evidence type="ECO:0000259" key="9">
    <source>
        <dbReference type="Pfam" id="PF09334"/>
    </source>
</evidence>
<feature type="domain" description="Methionyl/Leucyl tRNA synthetase" evidence="9">
    <location>
        <begin position="313"/>
        <end position="478"/>
    </location>
</feature>
<keyword evidence="3 8" id="KW-0547">Nucleotide-binding</keyword>
<keyword evidence="2 8" id="KW-0436">Ligase</keyword>
<keyword evidence="11" id="KW-1185">Reference proteome</keyword>
<dbReference type="InterPro" id="IPR015413">
    <property type="entry name" value="Methionyl/Leucyl_tRNA_Synth"/>
</dbReference>
<keyword evidence="4 8" id="KW-0067">ATP-binding</keyword>
<reference evidence="10 11" key="1">
    <citation type="submission" date="2023-04" db="EMBL/GenBank/DDBJ databases">
        <title>Fusibacter bizertensis strain WBS, isolated from littoral bottom sediments of the Arctic seas - biochemical and genomic analysis.</title>
        <authorList>
            <person name="Brioukhanov A.L."/>
        </authorList>
    </citation>
    <scope>NUCLEOTIDE SEQUENCE [LARGE SCALE GENOMIC DNA]</scope>
    <source>
        <strain evidence="10 11">WBS</strain>
    </source>
</reference>
<evidence type="ECO:0000256" key="1">
    <source>
        <dbReference type="ARBA" id="ARBA00008258"/>
    </source>
</evidence>
<comment type="catalytic activity">
    <reaction evidence="7">
        <text>tRNA(Met) + L-methionine + ATP = L-methionyl-tRNA(Met) + AMP + diphosphate</text>
        <dbReference type="Rhea" id="RHEA:13481"/>
        <dbReference type="Rhea" id="RHEA-COMP:9667"/>
        <dbReference type="Rhea" id="RHEA-COMP:9698"/>
        <dbReference type="ChEBI" id="CHEBI:30616"/>
        <dbReference type="ChEBI" id="CHEBI:33019"/>
        <dbReference type="ChEBI" id="CHEBI:57844"/>
        <dbReference type="ChEBI" id="CHEBI:78442"/>
        <dbReference type="ChEBI" id="CHEBI:78530"/>
        <dbReference type="ChEBI" id="CHEBI:456215"/>
        <dbReference type="EC" id="6.1.1.10"/>
    </reaction>
</comment>
<dbReference type="EMBL" id="JARYZI010000003">
    <property type="protein sequence ID" value="MDH8677800.1"/>
    <property type="molecule type" value="Genomic_DNA"/>
</dbReference>
<dbReference type="Gene3D" id="1.10.730.10">
    <property type="entry name" value="Isoleucyl-tRNA Synthetase, Domain 1"/>
    <property type="match status" value="1"/>
</dbReference>
<dbReference type="RefSeq" id="WP_281093621.1">
    <property type="nucleotide sequence ID" value="NZ_JARYZI010000003.1"/>
</dbReference>
<evidence type="ECO:0000313" key="11">
    <source>
        <dbReference type="Proteomes" id="UP001158045"/>
    </source>
</evidence>
<evidence type="ECO:0000256" key="8">
    <source>
        <dbReference type="RuleBase" id="RU363039"/>
    </source>
</evidence>
<protein>
    <submittedName>
        <fullName evidence="10">Class I tRNA ligase family protein</fullName>
    </submittedName>
</protein>
<comment type="caution">
    <text evidence="10">The sequence shown here is derived from an EMBL/GenBank/DDBJ whole genome shotgun (WGS) entry which is preliminary data.</text>
</comment>
<name>A0ABT6NBP4_9FIRM</name>
<accession>A0ABT6NBP4</accession>
<proteinExistence type="inferred from homology"/>
<dbReference type="SUPFAM" id="SSF47323">
    <property type="entry name" value="Anticodon-binding domain of a subclass of class I aminoacyl-tRNA synthetases"/>
    <property type="match status" value="1"/>
</dbReference>
<dbReference type="InterPro" id="IPR023458">
    <property type="entry name" value="Met-tRNA_ligase_1"/>
</dbReference>